<dbReference type="EMBL" id="JAUCMV010000001">
    <property type="protein sequence ID" value="KAK0426846.1"/>
    <property type="molecule type" value="Genomic_DNA"/>
</dbReference>
<accession>A0AA39IM44</accession>
<gene>
    <name evidence="2" type="ORF">QR680_009930</name>
</gene>
<comment type="caution">
    <text evidence="2">The sequence shown here is derived from an EMBL/GenBank/DDBJ whole genome shotgun (WGS) entry which is preliminary data.</text>
</comment>
<evidence type="ECO:0000313" key="3">
    <source>
        <dbReference type="Proteomes" id="UP001175271"/>
    </source>
</evidence>
<evidence type="ECO:0000256" key="1">
    <source>
        <dbReference type="SAM" id="MobiDB-lite"/>
    </source>
</evidence>
<proteinExistence type="predicted"/>
<sequence length="310" mass="35769">MSSGARETRTTPWVQELLRRFYAMHPLTSAGYGRATLFKIQEFVNSLTRIGVVMTAEAMVHQFVRRSSRRRGRTLPTSRSGELSRERGNARPRSSIRGKERVVRSIGSDGRLHLYYRVLGVGEEAEEAWVRDDADGYYNVTDDINFHGSVTSRLPLPHHFATEAEFDAMVAGYTGPGVHPVPEDEGDLDRTPSDQLQPYQVRAIQSFARRMPLTQFTPFYGYTALVIGSLESWMANVPNKVFMKRAWIIANRFKAVHRADVRRARAKRCEEWLRNRQVLMAWLRKGKRVAEAKSFSDFLAERRRLRDREY</sequence>
<dbReference type="AlphaFoldDB" id="A0AA39IM44"/>
<reference evidence="2" key="1">
    <citation type="submission" date="2023-06" db="EMBL/GenBank/DDBJ databases">
        <title>Genomic analysis of the entomopathogenic nematode Steinernema hermaphroditum.</title>
        <authorList>
            <person name="Schwarz E.M."/>
            <person name="Heppert J.K."/>
            <person name="Baniya A."/>
            <person name="Schwartz H.T."/>
            <person name="Tan C.-H."/>
            <person name="Antoshechkin I."/>
            <person name="Sternberg P.W."/>
            <person name="Goodrich-Blair H."/>
            <person name="Dillman A.R."/>
        </authorList>
    </citation>
    <scope>NUCLEOTIDE SEQUENCE</scope>
    <source>
        <strain evidence="2">PS9179</strain>
        <tissue evidence="2">Whole animal</tissue>
    </source>
</reference>
<dbReference type="Proteomes" id="UP001175271">
    <property type="component" value="Unassembled WGS sequence"/>
</dbReference>
<feature type="region of interest" description="Disordered" evidence="1">
    <location>
        <begin position="67"/>
        <end position="99"/>
    </location>
</feature>
<evidence type="ECO:0000313" key="2">
    <source>
        <dbReference type="EMBL" id="KAK0426846.1"/>
    </source>
</evidence>
<protein>
    <submittedName>
        <fullName evidence="2">Uncharacterized protein</fullName>
    </submittedName>
</protein>
<name>A0AA39IM44_9BILA</name>
<organism evidence="2 3">
    <name type="scientific">Steinernema hermaphroditum</name>
    <dbReference type="NCBI Taxonomy" id="289476"/>
    <lineage>
        <taxon>Eukaryota</taxon>
        <taxon>Metazoa</taxon>
        <taxon>Ecdysozoa</taxon>
        <taxon>Nematoda</taxon>
        <taxon>Chromadorea</taxon>
        <taxon>Rhabditida</taxon>
        <taxon>Tylenchina</taxon>
        <taxon>Panagrolaimomorpha</taxon>
        <taxon>Strongyloidoidea</taxon>
        <taxon>Steinernematidae</taxon>
        <taxon>Steinernema</taxon>
    </lineage>
</organism>
<keyword evidence="3" id="KW-1185">Reference proteome</keyword>